<dbReference type="EMBL" id="JADGMS010000012">
    <property type="protein sequence ID" value="KAF9671505.1"/>
    <property type="molecule type" value="Genomic_DNA"/>
</dbReference>
<accession>A0A835JIM4</accession>
<feature type="region of interest" description="Disordered" evidence="3">
    <location>
        <begin position="1"/>
        <end position="40"/>
    </location>
</feature>
<proteinExistence type="predicted"/>
<sequence>MSREQPSPSPISQNDAQTPLNDDAQAQTPSVNRSNRPSRACTIRAAARLQQQAVIERKQKPKKQELQQQLDKASVQQNEQCSGGSSKIVTQLVAPPEPAQLPRWSLRSMWELASVLNFLNVFRHLLNITVEFSAEEFETALITPNDTLGGIHMPLLKADLKLLLVGSLVSLVTRDFTGVVSEVPILISSLILMKSLIWMYCDSHECTIGLHGSKAIPPVTRMALTRDTWVTVLCRKLRDWWHWVADGELPLVASHGVEVELYKTLDPCVRVVILKALCDIRVEQEDIRNYIDNSLKHGIQLSLFRKERIGGDSQGINYWYEDDPTIGQRLYREIRKTEVKAKAKAKGSQIIPNVTYLWETVAANFEEFQDVSSRGLEVRPIFVFPLLHGQMQIVVMLSKPYSMSLEPLKFPIGISHLVDLYFIPFFVPNFPFSGIIRAISLEKLFTSKNRTEALLGKKLKNDMLPEIEKVYKKKERLLKKQHRQALLLDNFLNMDGLASGRSLRDRKPVTYTFDDYDRSINEAIKITKRKPPSPEPVHTREGFAKPEASTNGKLSGPSHTSQHDTFSAASPNSLDYDDMDEGYKSETLDRGNRRRQRPQRYSAKEFVEAVSDNEADFDSDDDIVGEAVYDDEYLRKRKQRRLSSSSEGDEEYQWDDENGEEEEEDEEEGSLSISEDSDEPQKLKKLPGRTRRETKLRSVDEIQLGLRRSRRATRNQINYRQYELSESETESMKQEKSNASDEHTDLSGNAEYSARSQSQDSDGNDDEQTMKVDQPIEGDTGTALEEKNQPPEKSNSPVQDEVEGVKKRRFLDLNELAPGSGFDDSPNTVMKDEDRNDF</sequence>
<dbReference type="PANTHER" id="PTHR14296">
    <property type="entry name" value="REMODELING AND SPACING FACTOR 1"/>
    <property type="match status" value="1"/>
</dbReference>
<gene>
    <name evidence="5" type="ORF">SADUNF_Sadunf12G0054600</name>
</gene>
<feature type="compositionally biased region" description="Basic and acidic residues" evidence="3">
    <location>
        <begin position="730"/>
        <end position="745"/>
    </location>
</feature>
<dbReference type="AlphaFoldDB" id="A0A835JIM4"/>
<feature type="region of interest" description="Disordered" evidence="3">
    <location>
        <begin position="59"/>
        <end position="82"/>
    </location>
</feature>
<evidence type="ECO:0000256" key="3">
    <source>
        <dbReference type="SAM" id="MobiDB-lite"/>
    </source>
</evidence>
<feature type="compositionally biased region" description="Basic and acidic residues" evidence="3">
    <location>
        <begin position="581"/>
        <end position="591"/>
    </location>
</feature>
<comment type="caution">
    <text evidence="5">The sequence shown here is derived from an EMBL/GenBank/DDBJ whole genome shotgun (WGS) entry which is preliminary data.</text>
</comment>
<feature type="compositionally biased region" description="Polar residues" evidence="3">
    <location>
        <begin position="548"/>
        <end position="573"/>
    </location>
</feature>
<evidence type="ECO:0000259" key="4">
    <source>
        <dbReference type="Pfam" id="PF02791"/>
    </source>
</evidence>
<feature type="domain" description="DDT" evidence="4">
    <location>
        <begin position="114"/>
        <end position="160"/>
    </location>
</feature>
<evidence type="ECO:0000256" key="2">
    <source>
        <dbReference type="ARBA" id="ARBA00023242"/>
    </source>
</evidence>
<dbReference type="GO" id="GO:0006355">
    <property type="term" value="P:regulation of DNA-templated transcription"/>
    <property type="evidence" value="ECO:0007669"/>
    <property type="project" value="InterPro"/>
</dbReference>
<organism evidence="5 6">
    <name type="scientific">Salix dunnii</name>
    <dbReference type="NCBI Taxonomy" id="1413687"/>
    <lineage>
        <taxon>Eukaryota</taxon>
        <taxon>Viridiplantae</taxon>
        <taxon>Streptophyta</taxon>
        <taxon>Embryophyta</taxon>
        <taxon>Tracheophyta</taxon>
        <taxon>Spermatophyta</taxon>
        <taxon>Magnoliopsida</taxon>
        <taxon>eudicotyledons</taxon>
        <taxon>Gunneridae</taxon>
        <taxon>Pentapetalae</taxon>
        <taxon>rosids</taxon>
        <taxon>fabids</taxon>
        <taxon>Malpighiales</taxon>
        <taxon>Salicaceae</taxon>
        <taxon>Saliceae</taxon>
        <taxon>Salix</taxon>
    </lineage>
</organism>
<feature type="compositionally biased region" description="Polar residues" evidence="3">
    <location>
        <begin position="1"/>
        <end position="37"/>
    </location>
</feature>
<feature type="compositionally biased region" description="Basic and acidic residues" evidence="3">
    <location>
        <begin position="690"/>
        <end position="700"/>
    </location>
</feature>
<dbReference type="Proteomes" id="UP000657918">
    <property type="component" value="Unassembled WGS sequence"/>
</dbReference>
<protein>
    <recommendedName>
        <fullName evidence="4">DDT domain-containing protein</fullName>
    </recommendedName>
</protein>
<keyword evidence="2" id="KW-0539">Nucleus</keyword>
<feature type="region of interest" description="Disordered" evidence="3">
    <location>
        <begin position="638"/>
        <end position="838"/>
    </location>
</feature>
<keyword evidence="6" id="KW-1185">Reference proteome</keyword>
<dbReference type="OrthoDB" id="303107at2759"/>
<comment type="subcellular location">
    <subcellularLocation>
        <location evidence="1">Nucleus</location>
    </subcellularLocation>
</comment>
<dbReference type="PANTHER" id="PTHR14296:SF3">
    <property type="entry name" value="DIKAR, ISOFORM F"/>
    <property type="match status" value="1"/>
</dbReference>
<name>A0A835JIM4_9ROSI</name>
<evidence type="ECO:0000313" key="6">
    <source>
        <dbReference type="Proteomes" id="UP000657918"/>
    </source>
</evidence>
<dbReference type="InterPro" id="IPR018501">
    <property type="entry name" value="DDT_dom"/>
</dbReference>
<evidence type="ECO:0000256" key="1">
    <source>
        <dbReference type="ARBA" id="ARBA00004123"/>
    </source>
</evidence>
<feature type="compositionally biased region" description="Acidic residues" evidence="3">
    <location>
        <begin position="647"/>
        <end position="669"/>
    </location>
</feature>
<reference evidence="5 6" key="1">
    <citation type="submission" date="2020-10" db="EMBL/GenBank/DDBJ databases">
        <title>Plant Genome Project.</title>
        <authorList>
            <person name="Zhang R.-G."/>
        </authorList>
    </citation>
    <scope>NUCLEOTIDE SEQUENCE [LARGE SCALE GENOMIC DNA]</scope>
    <source>
        <strain evidence="5">FAFU-HL-1</strain>
        <tissue evidence="5">Leaf</tissue>
    </source>
</reference>
<dbReference type="GO" id="GO:0031213">
    <property type="term" value="C:RSF complex"/>
    <property type="evidence" value="ECO:0007669"/>
    <property type="project" value="InterPro"/>
</dbReference>
<feature type="region of interest" description="Disordered" evidence="3">
    <location>
        <begin position="525"/>
        <end position="607"/>
    </location>
</feature>
<dbReference type="InterPro" id="IPR028938">
    <property type="entry name" value="Rsf1-like"/>
</dbReference>
<evidence type="ECO:0000313" key="5">
    <source>
        <dbReference type="EMBL" id="KAF9671505.1"/>
    </source>
</evidence>
<dbReference type="Pfam" id="PF02791">
    <property type="entry name" value="DDT"/>
    <property type="match status" value="1"/>
</dbReference>